<dbReference type="InterPro" id="IPR006029">
    <property type="entry name" value="Neurotrans-gated_channel_TM"/>
</dbReference>
<dbReference type="CDD" id="cd19062">
    <property type="entry name" value="LGIC_TM_GluCl"/>
    <property type="match status" value="1"/>
</dbReference>
<evidence type="ECO:0000256" key="10">
    <source>
        <dbReference type="ARBA" id="ARBA00023303"/>
    </source>
</evidence>
<dbReference type="InterPro" id="IPR044721">
    <property type="entry name" value="GluCl_TM"/>
</dbReference>
<dbReference type="FunFam" id="2.70.170.10:FF:000038">
    <property type="entry name" value="Glutamate-gated chloride channel alpha"/>
    <property type="match status" value="1"/>
</dbReference>
<dbReference type="SUPFAM" id="SSF63712">
    <property type="entry name" value="Nicotinic receptor ligand binding domain-like"/>
    <property type="match status" value="1"/>
</dbReference>
<keyword evidence="8 11" id="KW-0406">Ion transport</keyword>
<feature type="transmembrane region" description="Helical" evidence="11">
    <location>
        <begin position="505"/>
        <end position="522"/>
    </location>
</feature>
<feature type="region of interest" description="Disordered" evidence="12">
    <location>
        <begin position="63"/>
        <end position="84"/>
    </location>
</feature>
<dbReference type="InterPro" id="IPR006202">
    <property type="entry name" value="Neur_chan_lig-bd"/>
</dbReference>
<dbReference type="PANTHER" id="PTHR18945">
    <property type="entry name" value="NEUROTRANSMITTER GATED ION CHANNEL"/>
    <property type="match status" value="1"/>
</dbReference>
<dbReference type="Pfam" id="PF02932">
    <property type="entry name" value="Neur_chan_memb"/>
    <property type="match status" value="1"/>
</dbReference>
<dbReference type="Gene3D" id="2.70.170.10">
    <property type="entry name" value="Neurotransmitter-gated ion-channel ligand-binding domain"/>
    <property type="match status" value="1"/>
</dbReference>
<feature type="region of interest" description="Disordered" evidence="12">
    <location>
        <begin position="28"/>
        <end position="48"/>
    </location>
</feature>
<dbReference type="InterPro" id="IPR018000">
    <property type="entry name" value="Neurotransmitter_ion_chnl_CS"/>
</dbReference>
<feature type="chain" id="PRO_5022265779" evidence="11">
    <location>
        <begin position="24"/>
        <end position="531"/>
    </location>
</feature>
<feature type="domain" description="Ig-like" evidence="13">
    <location>
        <begin position="208"/>
        <end position="304"/>
    </location>
</feature>
<protein>
    <submittedName>
        <fullName evidence="14">GLC-3</fullName>
    </submittedName>
</protein>
<dbReference type="InterPro" id="IPR038050">
    <property type="entry name" value="Neuro_actylchol_rec"/>
</dbReference>
<dbReference type="NCBIfam" id="TIGR00860">
    <property type="entry name" value="LIC"/>
    <property type="match status" value="1"/>
</dbReference>
<dbReference type="PRINTS" id="PR00253">
    <property type="entry name" value="GABAARECEPTR"/>
</dbReference>
<proteinExistence type="evidence at transcript level"/>
<dbReference type="InterPro" id="IPR036719">
    <property type="entry name" value="Neuro-gated_channel_TM_sf"/>
</dbReference>
<comment type="caution">
    <text evidence="11">Lacks conserved residue(s) required for the propagation of feature annotation.</text>
</comment>
<evidence type="ECO:0000313" key="14">
    <source>
        <dbReference type="EMBL" id="JAA65055.1"/>
    </source>
</evidence>
<keyword evidence="6 11" id="KW-0732">Signal</keyword>
<evidence type="ECO:0000256" key="4">
    <source>
        <dbReference type="ARBA" id="ARBA00022475"/>
    </source>
</evidence>
<keyword evidence="9 11" id="KW-0472">Membrane</keyword>
<dbReference type="InterPro" id="IPR006028">
    <property type="entry name" value="GABAA/Glycine_rcpt"/>
</dbReference>
<dbReference type="InterPro" id="IPR006201">
    <property type="entry name" value="Neur_channel"/>
</dbReference>
<keyword evidence="10 11" id="KW-0407">Ion channel</keyword>
<dbReference type="CDD" id="cd18993">
    <property type="entry name" value="LGIC_ECD_GluCl"/>
    <property type="match status" value="1"/>
</dbReference>
<dbReference type="InterPro" id="IPR007110">
    <property type="entry name" value="Ig-like_dom"/>
</dbReference>
<dbReference type="PRINTS" id="PR00252">
    <property type="entry name" value="NRIONCHANNEL"/>
</dbReference>
<dbReference type="InterPro" id="IPR036734">
    <property type="entry name" value="Neur_chan_lig-bd_sf"/>
</dbReference>
<dbReference type="AlphaFoldDB" id="L7MM11"/>
<accession>L7MM11</accession>
<dbReference type="FunFam" id="1.20.58.390:FF:000084">
    <property type="entry name" value="Glutamate-gated chloride channel subunit beta"/>
    <property type="match status" value="1"/>
</dbReference>
<evidence type="ECO:0000256" key="8">
    <source>
        <dbReference type="ARBA" id="ARBA00023065"/>
    </source>
</evidence>
<comment type="similarity">
    <text evidence="11">Belongs to the ligand-gated ion channel (TC 1.A.9) family.</text>
</comment>
<feature type="transmembrane region" description="Helical" evidence="11">
    <location>
        <begin position="315"/>
        <end position="339"/>
    </location>
</feature>
<evidence type="ECO:0000256" key="6">
    <source>
        <dbReference type="ARBA" id="ARBA00022729"/>
    </source>
</evidence>
<dbReference type="PROSITE" id="PS50835">
    <property type="entry name" value="IG_LIKE"/>
    <property type="match status" value="1"/>
</dbReference>
<evidence type="ECO:0000256" key="12">
    <source>
        <dbReference type="SAM" id="MobiDB-lite"/>
    </source>
</evidence>
<dbReference type="PROSITE" id="PS00236">
    <property type="entry name" value="NEUROTR_ION_CHANNEL"/>
    <property type="match status" value="1"/>
</dbReference>
<evidence type="ECO:0000256" key="11">
    <source>
        <dbReference type="RuleBase" id="RU000687"/>
    </source>
</evidence>
<reference evidence="14" key="1">
    <citation type="submission" date="2012-11" db="EMBL/GenBank/DDBJ databases">
        <title>Computational cloning of anthelminthic target genes in the non-model nematode parasite Oesophagostomum dentatum.</title>
        <authorList>
            <person name="Romine N.M."/>
            <person name="Martin R.J."/>
            <person name="Beetham J.K."/>
        </authorList>
    </citation>
    <scope>NUCLEOTIDE SEQUENCE</scope>
</reference>
<feature type="transmembrane region" description="Helical" evidence="11">
    <location>
        <begin position="380"/>
        <end position="402"/>
    </location>
</feature>
<keyword evidence="3 11" id="KW-0813">Transport</keyword>
<evidence type="ECO:0000256" key="5">
    <source>
        <dbReference type="ARBA" id="ARBA00022692"/>
    </source>
</evidence>
<dbReference type="GO" id="GO:0005230">
    <property type="term" value="F:extracellular ligand-gated monoatomic ion channel activity"/>
    <property type="evidence" value="ECO:0007669"/>
    <property type="project" value="InterPro"/>
</dbReference>
<evidence type="ECO:0000256" key="3">
    <source>
        <dbReference type="ARBA" id="ARBA00022448"/>
    </source>
</evidence>
<keyword evidence="7 11" id="KW-1133">Transmembrane helix</keyword>
<evidence type="ECO:0000256" key="9">
    <source>
        <dbReference type="ARBA" id="ARBA00023136"/>
    </source>
</evidence>
<dbReference type="GO" id="GO:0005886">
    <property type="term" value="C:plasma membrane"/>
    <property type="evidence" value="ECO:0007669"/>
    <property type="project" value="UniProtKB-SubCell"/>
</dbReference>
<evidence type="ECO:0000256" key="7">
    <source>
        <dbReference type="ARBA" id="ARBA00022989"/>
    </source>
</evidence>
<name>L7MM11_OESDE</name>
<feature type="signal peptide" evidence="11">
    <location>
        <begin position="1"/>
        <end position="23"/>
    </location>
</feature>
<dbReference type="Gene3D" id="1.20.58.390">
    <property type="entry name" value="Neurotransmitter-gated ion-channel transmembrane domain"/>
    <property type="match status" value="1"/>
</dbReference>
<keyword evidence="4" id="KW-1003">Cell membrane</keyword>
<dbReference type="Pfam" id="PF02931">
    <property type="entry name" value="Neur_chan_LBD"/>
    <property type="match status" value="1"/>
</dbReference>
<evidence type="ECO:0000256" key="1">
    <source>
        <dbReference type="ARBA" id="ARBA00004141"/>
    </source>
</evidence>
<keyword evidence="5 11" id="KW-0812">Transmembrane</keyword>
<evidence type="ECO:0000256" key="2">
    <source>
        <dbReference type="ARBA" id="ARBA00004236"/>
    </source>
</evidence>
<dbReference type="SUPFAM" id="SSF90112">
    <property type="entry name" value="Neurotransmitter-gated ion-channel transmembrane pore"/>
    <property type="match status" value="1"/>
</dbReference>
<dbReference type="GO" id="GO:0004888">
    <property type="term" value="F:transmembrane signaling receptor activity"/>
    <property type="evidence" value="ECO:0007669"/>
    <property type="project" value="InterPro"/>
</dbReference>
<sequence>MRPRIAGWVAVILGVQLFCRVSTRQYPRRREHVHKTSAKEDEQNENDSASLDELIYSIEENSSPRLKPAAAPSDEQPEAVTDIPGARRGVIEADATSDTEIIKKLLNKGYDWRVRPPGINLTAKGSHGPVVVNVNMLIRSISKIDDVNMEYSVQLTFRESWVDGRLAYGLPGDNKPDFLILTAGQQIWMPDSFFQNEKQAQKHMIDKPNVLIRVHKDGQILYSVRISLVLSCPMHLQYYPMDVQTCLIDLASYAYTDNDIEYRWKEKDPVQLKDGLNSSLPSFQLNKVTTTYCTSKTNTGTYSCLRTILELRRQFSYYLLQLYIPSCMLVIVSWVSFWLDRTAVPARVTLGVTTLLTMTTQASGINAKLPPVSYTKAIDVWIGACLTFIFGALLEFAWVTYISTRTQSKNTRPEPRTSSLVMSNQHVILPRTTLDLRARGTVDGDIWVKRGRFDEAAELLVLSPRPISRTTRFKKMLKKSCLISWVRQRLEPADSAKRADLVSRALFPMCFILFNILYWTSYSQYHVPGPR</sequence>
<comment type="subcellular location">
    <subcellularLocation>
        <location evidence="2">Cell membrane</location>
    </subcellularLocation>
    <subcellularLocation>
        <location evidence="1">Membrane</location>
        <topology evidence="1">Multi-pass membrane protein</topology>
    </subcellularLocation>
</comment>
<organism evidence="14">
    <name type="scientific">Oesophagostomum dentatum</name>
    <name type="common">Nodular worm</name>
    <dbReference type="NCBI Taxonomy" id="61180"/>
    <lineage>
        <taxon>Eukaryota</taxon>
        <taxon>Metazoa</taxon>
        <taxon>Ecdysozoa</taxon>
        <taxon>Nematoda</taxon>
        <taxon>Chromadorea</taxon>
        <taxon>Rhabditida</taxon>
        <taxon>Rhabditina</taxon>
        <taxon>Rhabditomorpha</taxon>
        <taxon>Strongyloidea</taxon>
        <taxon>Strongylidae</taxon>
        <taxon>Oesophagostomum</taxon>
    </lineage>
</organism>
<dbReference type="EMBL" id="GACS01000011">
    <property type="protein sequence ID" value="JAA65055.1"/>
    <property type="molecule type" value="mRNA"/>
</dbReference>
<evidence type="ECO:0000259" key="13">
    <source>
        <dbReference type="PROSITE" id="PS50835"/>
    </source>
</evidence>